<dbReference type="Proteomes" id="UP001165296">
    <property type="component" value="Unassembled WGS sequence"/>
</dbReference>
<gene>
    <name evidence="2" type="ORF">LGH74_22255</name>
</gene>
<evidence type="ECO:0000313" key="3">
    <source>
        <dbReference type="Proteomes" id="UP001165296"/>
    </source>
</evidence>
<dbReference type="SUPFAM" id="SSF54975">
    <property type="entry name" value="Acylphosphatase/BLUF domain-like"/>
    <property type="match status" value="1"/>
</dbReference>
<dbReference type="Pfam" id="PF04940">
    <property type="entry name" value="BLUF"/>
    <property type="match status" value="1"/>
</dbReference>
<dbReference type="EMBL" id="JAJADR010000010">
    <property type="protein sequence ID" value="MCB2410728.1"/>
    <property type="molecule type" value="Genomic_DNA"/>
</dbReference>
<dbReference type="SMART" id="SM01034">
    <property type="entry name" value="BLUF"/>
    <property type="match status" value="1"/>
</dbReference>
<accession>A0ABS8AY75</accession>
<protein>
    <submittedName>
        <fullName evidence="2">BLUF domain-containing protein</fullName>
    </submittedName>
</protein>
<sequence>MPLSSEYNQAQRQRAVAWAVAMTANTPLAPRRYERYLLAQYQQGLLTLEQVLHLLDTSIYQLLYRSQATALMAEAQLQQLLAWSQDYNAQHHITGLLLYSEGYFVQVLEGPEQAVRELYARIQQDKRHHQIVTIGEGPEPERRFADWTMGFGQVAFPAIEPVVTIEPSRPVAPDVNERHIQALLRAFGVD</sequence>
<dbReference type="PROSITE" id="PS50925">
    <property type="entry name" value="BLUF"/>
    <property type="match status" value="1"/>
</dbReference>
<reference evidence="2" key="1">
    <citation type="submission" date="2021-10" db="EMBL/GenBank/DDBJ databases">
        <authorList>
            <person name="Dean J.D."/>
            <person name="Kim M.K."/>
            <person name="Newey C.N."/>
            <person name="Stoker T.S."/>
            <person name="Thompson D.W."/>
            <person name="Grose J.H."/>
        </authorList>
    </citation>
    <scope>NUCLEOTIDE SEQUENCE</scope>
    <source>
        <strain evidence="2">BT178</strain>
    </source>
</reference>
<comment type="caution">
    <text evidence="2">The sequence shown here is derived from an EMBL/GenBank/DDBJ whole genome shotgun (WGS) entry which is preliminary data.</text>
</comment>
<dbReference type="RefSeq" id="WP_226179908.1">
    <property type="nucleotide sequence ID" value="NZ_JAJADR010000010.1"/>
</dbReference>
<dbReference type="InterPro" id="IPR007024">
    <property type="entry name" value="BLUF_domain"/>
</dbReference>
<dbReference type="InterPro" id="IPR036046">
    <property type="entry name" value="Acylphosphatase-like_dom_sf"/>
</dbReference>
<name>A0ABS8AY75_9BACT</name>
<evidence type="ECO:0000313" key="2">
    <source>
        <dbReference type="EMBL" id="MCB2410728.1"/>
    </source>
</evidence>
<feature type="domain" description="BLUF" evidence="1">
    <location>
        <begin position="59"/>
        <end position="150"/>
    </location>
</feature>
<evidence type="ECO:0000259" key="1">
    <source>
        <dbReference type="PROSITE" id="PS50925"/>
    </source>
</evidence>
<proteinExistence type="predicted"/>
<keyword evidence="3" id="KW-1185">Reference proteome</keyword>
<dbReference type="Gene3D" id="3.30.70.100">
    <property type="match status" value="1"/>
</dbReference>
<organism evidence="2 3">
    <name type="scientific">Hymenobacter lucidus</name>
    <dbReference type="NCBI Taxonomy" id="2880930"/>
    <lineage>
        <taxon>Bacteria</taxon>
        <taxon>Pseudomonadati</taxon>
        <taxon>Bacteroidota</taxon>
        <taxon>Cytophagia</taxon>
        <taxon>Cytophagales</taxon>
        <taxon>Hymenobacteraceae</taxon>
        <taxon>Hymenobacter</taxon>
    </lineage>
</organism>